<dbReference type="STRING" id="27835.A0A0N4YQP0"/>
<dbReference type="WBParaSite" id="NBR_0001956201-mRNA-1">
    <property type="protein sequence ID" value="NBR_0001956201-mRNA-1"/>
    <property type="gene ID" value="NBR_0001956201"/>
</dbReference>
<evidence type="ECO:0000313" key="3">
    <source>
        <dbReference type="EMBL" id="VDL83297.1"/>
    </source>
</evidence>
<evidence type="ECO:0000313" key="5">
    <source>
        <dbReference type="WBParaSite" id="NBR_0001956201-mRNA-1"/>
    </source>
</evidence>
<feature type="region of interest" description="Disordered" evidence="1">
    <location>
        <begin position="204"/>
        <end position="227"/>
    </location>
</feature>
<reference evidence="3 4" key="2">
    <citation type="submission" date="2018-11" db="EMBL/GenBank/DDBJ databases">
        <authorList>
            <consortium name="Pathogen Informatics"/>
        </authorList>
    </citation>
    <scope>NUCLEOTIDE SEQUENCE [LARGE SCALE GENOMIC DNA]</scope>
</reference>
<keyword evidence="4" id="KW-1185">Reference proteome</keyword>
<feature type="domain" description="Protein kinase" evidence="2">
    <location>
        <begin position="165"/>
        <end position="406"/>
    </location>
</feature>
<reference evidence="5" key="1">
    <citation type="submission" date="2017-02" db="UniProtKB">
        <authorList>
            <consortium name="WormBaseParasite"/>
        </authorList>
    </citation>
    <scope>IDENTIFICATION</scope>
</reference>
<dbReference type="GO" id="GO:0007169">
    <property type="term" value="P:cell surface receptor protein tyrosine kinase signaling pathway"/>
    <property type="evidence" value="ECO:0007669"/>
    <property type="project" value="TreeGrafter"/>
</dbReference>
<dbReference type="GO" id="GO:0005524">
    <property type="term" value="F:ATP binding"/>
    <property type="evidence" value="ECO:0007669"/>
    <property type="project" value="InterPro"/>
</dbReference>
<accession>A0A0N4YQP0</accession>
<organism evidence="5">
    <name type="scientific">Nippostrongylus brasiliensis</name>
    <name type="common">Rat hookworm</name>
    <dbReference type="NCBI Taxonomy" id="27835"/>
    <lineage>
        <taxon>Eukaryota</taxon>
        <taxon>Metazoa</taxon>
        <taxon>Ecdysozoa</taxon>
        <taxon>Nematoda</taxon>
        <taxon>Chromadorea</taxon>
        <taxon>Rhabditida</taxon>
        <taxon>Rhabditina</taxon>
        <taxon>Rhabditomorpha</taxon>
        <taxon>Strongyloidea</taxon>
        <taxon>Heligmosomidae</taxon>
        <taxon>Nippostrongylus</taxon>
    </lineage>
</organism>
<dbReference type="Pfam" id="PF07714">
    <property type="entry name" value="PK_Tyr_Ser-Thr"/>
    <property type="match status" value="1"/>
</dbReference>
<proteinExistence type="predicted"/>
<dbReference type="EMBL" id="UYSL01024285">
    <property type="protein sequence ID" value="VDL83297.1"/>
    <property type="molecule type" value="Genomic_DNA"/>
</dbReference>
<dbReference type="PANTHER" id="PTHR24416">
    <property type="entry name" value="TYROSINE-PROTEIN KINASE RECEPTOR"/>
    <property type="match status" value="1"/>
</dbReference>
<dbReference type="Proteomes" id="UP000271162">
    <property type="component" value="Unassembled WGS sequence"/>
</dbReference>
<name>A0A0N4YQP0_NIPBR</name>
<dbReference type="SUPFAM" id="SSF56112">
    <property type="entry name" value="Protein kinase-like (PK-like)"/>
    <property type="match status" value="1"/>
</dbReference>
<dbReference type="PANTHER" id="PTHR24416:SF617">
    <property type="entry name" value="RET ONCOGENE, ISOFORM A"/>
    <property type="match status" value="1"/>
</dbReference>
<dbReference type="GO" id="GO:0043235">
    <property type="term" value="C:receptor complex"/>
    <property type="evidence" value="ECO:0007669"/>
    <property type="project" value="TreeGrafter"/>
</dbReference>
<feature type="compositionally biased region" description="Basic and acidic residues" evidence="1">
    <location>
        <begin position="212"/>
        <end position="223"/>
    </location>
</feature>
<evidence type="ECO:0000256" key="1">
    <source>
        <dbReference type="SAM" id="MobiDB-lite"/>
    </source>
</evidence>
<dbReference type="InterPro" id="IPR008266">
    <property type="entry name" value="Tyr_kinase_AS"/>
</dbReference>
<dbReference type="InterPro" id="IPR001245">
    <property type="entry name" value="Ser-Thr/Tyr_kinase_cat_dom"/>
</dbReference>
<dbReference type="GO" id="GO:0004714">
    <property type="term" value="F:transmembrane receptor protein tyrosine kinase activity"/>
    <property type="evidence" value="ECO:0007669"/>
    <property type="project" value="TreeGrafter"/>
</dbReference>
<dbReference type="InterPro" id="IPR000719">
    <property type="entry name" value="Prot_kinase_dom"/>
</dbReference>
<sequence>MFLCDDTDSSRKIKKKILDQARHDPKMLCPSELYSRELEDCKATQTPKKKDANKKDKDKDKIKERKKLSRLEPVHLRRDRKMTCVGPHQHLRASSARKPIRIRIWIGWQSWLRRRSLSRQGRTPIAPEGTVPTRVKDACRPEQEKPHKIHAKSWYESKFSILKKQKRCKKTMSGIGDKVKRAIVVNGPGIQKEVTSYMEKFDRPAKKKVKNKERETRDEEPNVMKKTPNGTIVPVAVKSLRLVTTDKEQRLPLRIVQKINYQMSINETIDWLCQIARGMAFLHAQVPCIVHGDLAARNVLVSTHPVDITRKRNRTTLPRFVLKLTDFGISKRTRSETFATYDDPNKIPFKWLPPEVLKSREMTPKADVWSYGVLIHELYGIGEPYGMMGPEKVIHALNGELKFNKE</sequence>
<dbReference type="InterPro" id="IPR011009">
    <property type="entry name" value="Kinase-like_dom_sf"/>
</dbReference>
<dbReference type="InterPro" id="IPR050122">
    <property type="entry name" value="RTK"/>
</dbReference>
<evidence type="ECO:0000313" key="4">
    <source>
        <dbReference type="Proteomes" id="UP000271162"/>
    </source>
</evidence>
<dbReference type="Gene3D" id="1.10.510.10">
    <property type="entry name" value="Transferase(Phosphotransferase) domain 1"/>
    <property type="match status" value="1"/>
</dbReference>
<dbReference type="PROSITE" id="PS50011">
    <property type="entry name" value="PROTEIN_KINASE_DOM"/>
    <property type="match status" value="1"/>
</dbReference>
<protein>
    <submittedName>
        <fullName evidence="5">Protein kinase domain-containing protein</fullName>
    </submittedName>
</protein>
<dbReference type="AlphaFoldDB" id="A0A0N4YQP0"/>
<dbReference type="GO" id="GO:0005886">
    <property type="term" value="C:plasma membrane"/>
    <property type="evidence" value="ECO:0007669"/>
    <property type="project" value="TreeGrafter"/>
</dbReference>
<gene>
    <name evidence="3" type="ORF">NBR_LOCUS19563</name>
</gene>
<evidence type="ECO:0000259" key="2">
    <source>
        <dbReference type="PROSITE" id="PS50011"/>
    </source>
</evidence>
<dbReference type="PROSITE" id="PS00109">
    <property type="entry name" value="PROTEIN_KINASE_TYR"/>
    <property type="match status" value="1"/>
</dbReference>
<feature type="region of interest" description="Disordered" evidence="1">
    <location>
        <begin position="40"/>
        <end position="72"/>
    </location>
</feature>